<sequence>MLDSHAHRPLLHPTPSTNSARYFCPTPYQQLPPNAALSAAAAFRRNRRCLLRLTLSCRFEQSELIISVFLLLRNTVVQPLTCAAAAHFQIPKGLRLLKHLFGISCAFESVSWLTTGMQ</sequence>
<gene>
    <name evidence="1" type="ORF">SDJN03_28938</name>
</gene>
<keyword evidence="2" id="KW-1185">Reference proteome</keyword>
<name>A0AAV6LZ44_9ROSI</name>
<evidence type="ECO:0000313" key="1">
    <source>
        <dbReference type="EMBL" id="KAG6572210.1"/>
    </source>
</evidence>
<reference evidence="1 2" key="1">
    <citation type="journal article" date="2021" name="Hortic Res">
        <title>The domestication of Cucurbita argyrosperma as revealed by the genome of its wild relative.</title>
        <authorList>
            <person name="Barrera-Redondo J."/>
            <person name="Sanchez-de la Vega G."/>
            <person name="Aguirre-Liguori J.A."/>
            <person name="Castellanos-Morales G."/>
            <person name="Gutierrez-Guerrero Y.T."/>
            <person name="Aguirre-Dugua X."/>
            <person name="Aguirre-Planter E."/>
            <person name="Tenaillon M.I."/>
            <person name="Lira-Saade R."/>
            <person name="Eguiarte L.E."/>
        </authorList>
    </citation>
    <scope>NUCLEOTIDE SEQUENCE [LARGE SCALE GENOMIC DNA]</scope>
    <source>
        <strain evidence="1">JBR-2021</strain>
    </source>
</reference>
<accession>A0AAV6LZ44</accession>
<dbReference type="EMBL" id="JAGKQH010000019">
    <property type="protein sequence ID" value="KAG6572210.1"/>
    <property type="molecule type" value="Genomic_DNA"/>
</dbReference>
<dbReference type="AlphaFoldDB" id="A0AAV6LZ44"/>
<proteinExistence type="predicted"/>
<feature type="non-terminal residue" evidence="1">
    <location>
        <position position="1"/>
    </location>
</feature>
<protein>
    <submittedName>
        <fullName evidence="1">Uncharacterized protein</fullName>
    </submittedName>
</protein>
<organism evidence="1 2">
    <name type="scientific">Cucurbita argyrosperma subsp. sororia</name>
    <dbReference type="NCBI Taxonomy" id="37648"/>
    <lineage>
        <taxon>Eukaryota</taxon>
        <taxon>Viridiplantae</taxon>
        <taxon>Streptophyta</taxon>
        <taxon>Embryophyta</taxon>
        <taxon>Tracheophyta</taxon>
        <taxon>Spermatophyta</taxon>
        <taxon>Magnoliopsida</taxon>
        <taxon>eudicotyledons</taxon>
        <taxon>Gunneridae</taxon>
        <taxon>Pentapetalae</taxon>
        <taxon>rosids</taxon>
        <taxon>fabids</taxon>
        <taxon>Cucurbitales</taxon>
        <taxon>Cucurbitaceae</taxon>
        <taxon>Cucurbiteae</taxon>
        <taxon>Cucurbita</taxon>
    </lineage>
</organism>
<evidence type="ECO:0000313" key="2">
    <source>
        <dbReference type="Proteomes" id="UP000685013"/>
    </source>
</evidence>
<dbReference type="Proteomes" id="UP000685013">
    <property type="component" value="Chromosome 19"/>
</dbReference>
<comment type="caution">
    <text evidence="1">The sequence shown here is derived from an EMBL/GenBank/DDBJ whole genome shotgun (WGS) entry which is preliminary data.</text>
</comment>